<accession>A0A7W4TLX4</accession>
<organism evidence="1 2">
    <name type="scientific">Kineococcus radiotolerans</name>
    <dbReference type="NCBI Taxonomy" id="131568"/>
    <lineage>
        <taxon>Bacteria</taxon>
        <taxon>Bacillati</taxon>
        <taxon>Actinomycetota</taxon>
        <taxon>Actinomycetes</taxon>
        <taxon>Kineosporiales</taxon>
        <taxon>Kineosporiaceae</taxon>
        <taxon>Kineococcus</taxon>
    </lineage>
</organism>
<comment type="caution">
    <text evidence="1">The sequence shown here is derived from an EMBL/GenBank/DDBJ whole genome shotgun (WGS) entry which is preliminary data.</text>
</comment>
<evidence type="ECO:0000313" key="2">
    <source>
        <dbReference type="Proteomes" id="UP000533269"/>
    </source>
</evidence>
<dbReference type="Gene3D" id="3.30.1330.30">
    <property type="match status" value="1"/>
</dbReference>
<evidence type="ECO:0000313" key="1">
    <source>
        <dbReference type="EMBL" id="MBB2901343.1"/>
    </source>
</evidence>
<dbReference type="RefSeq" id="WP_183391293.1">
    <property type="nucleotide sequence ID" value="NZ_JACHVY010000001.1"/>
</dbReference>
<dbReference type="Proteomes" id="UP000533269">
    <property type="component" value="Unassembled WGS sequence"/>
</dbReference>
<sequence length="375" mass="39019">MKLDWLKDVALDPGPHVSVYMDATRDRETSAHDVDVRWQDARAGLSGQGAPEPALAALDAVATEPTGVGGPVGRAMLASADGLELHLLLPGPPLREEASAGPVPHLMPLVRSLADDVRYVLVELDRAGADLTVARSDAVESPQKLSVEGGHDLLHKVPGGGWAALRYQHAVQDSWDHNAAAVAAELDALVRREKPEVVLLTGDVKAGAALRSKATPAVLDLLVEVQGGSRAAGTHEKAFAAAVAQALDAVRARRRQTVLDEFTQERGRGGRAVEGLAAVVAALRQGQVATVLLLDDPSSTAQLWTGAGPLEIATTEEDLRAMGVEGGARVRADAVLVRALAASDAGIELVPVPDEDGAPPLVSMAEGIGAVLRYA</sequence>
<dbReference type="EMBL" id="JACHVY010000001">
    <property type="protein sequence ID" value="MBB2901343.1"/>
    <property type="molecule type" value="Genomic_DNA"/>
</dbReference>
<name>A0A7W4TLX4_KINRA</name>
<dbReference type="Gene3D" id="3.30.420.60">
    <property type="entry name" value="eRF1 domain 2"/>
    <property type="match status" value="1"/>
</dbReference>
<gene>
    <name evidence="1" type="ORF">FHR75_002131</name>
</gene>
<reference evidence="1 2" key="2">
    <citation type="submission" date="2020-08" db="EMBL/GenBank/DDBJ databases">
        <authorList>
            <person name="Partida-Martinez L."/>
            <person name="Huntemann M."/>
            <person name="Clum A."/>
            <person name="Wang J."/>
            <person name="Palaniappan K."/>
            <person name="Ritter S."/>
            <person name="Chen I.-M."/>
            <person name="Stamatis D."/>
            <person name="Reddy T."/>
            <person name="O'Malley R."/>
            <person name="Daum C."/>
            <person name="Shapiro N."/>
            <person name="Ivanova N."/>
            <person name="Kyrpides N."/>
            <person name="Woyke T."/>
        </authorList>
    </citation>
    <scope>NUCLEOTIDE SEQUENCE [LARGE SCALE GENOMIC DNA]</scope>
    <source>
        <strain evidence="1 2">AS2.23</strain>
    </source>
</reference>
<dbReference type="InterPro" id="IPR042226">
    <property type="entry name" value="eFR1_2_sf"/>
</dbReference>
<dbReference type="SUPFAM" id="SSF55315">
    <property type="entry name" value="L30e-like"/>
    <property type="match status" value="1"/>
</dbReference>
<dbReference type="InterPro" id="IPR029064">
    <property type="entry name" value="Ribosomal_eL30-like_sf"/>
</dbReference>
<dbReference type="Pfam" id="PF18844">
    <property type="entry name" value="baeRF_family2"/>
    <property type="match status" value="1"/>
</dbReference>
<proteinExistence type="predicted"/>
<dbReference type="InterPro" id="IPR040701">
    <property type="entry name" value="Bact_RF_family2"/>
</dbReference>
<reference evidence="1 2" key="1">
    <citation type="submission" date="2020-08" db="EMBL/GenBank/DDBJ databases">
        <title>The Agave Microbiome: Exploring the role of microbial communities in plant adaptations to desert environments.</title>
        <authorList>
            <person name="Partida-Martinez L.P."/>
        </authorList>
    </citation>
    <scope>NUCLEOTIDE SEQUENCE [LARGE SCALE GENOMIC DNA]</scope>
    <source>
        <strain evidence="1 2">AS2.23</strain>
    </source>
</reference>
<dbReference type="AlphaFoldDB" id="A0A7W4TLX4"/>
<protein>
    <submittedName>
        <fullName evidence="1">Peptide subunit release factor 1 (ERF1)</fullName>
    </submittedName>
</protein>